<evidence type="ECO:0000313" key="2">
    <source>
        <dbReference type="EMBL" id="SVA69483.1"/>
    </source>
</evidence>
<proteinExistence type="predicted"/>
<name>A0A381XZ25_9ZZZZ</name>
<gene>
    <name evidence="2" type="ORF">METZ01_LOCUS122337</name>
</gene>
<feature type="non-terminal residue" evidence="2">
    <location>
        <position position="1"/>
    </location>
</feature>
<dbReference type="InterPro" id="IPR020103">
    <property type="entry name" value="PsdUridine_synth_cat_dom_sf"/>
</dbReference>
<dbReference type="AlphaFoldDB" id="A0A381XZ25"/>
<dbReference type="SUPFAM" id="SSF55120">
    <property type="entry name" value="Pseudouridine synthase"/>
    <property type="match status" value="1"/>
</dbReference>
<accession>A0A381XZ25</accession>
<organism evidence="2">
    <name type="scientific">marine metagenome</name>
    <dbReference type="NCBI Taxonomy" id="408172"/>
    <lineage>
        <taxon>unclassified sequences</taxon>
        <taxon>metagenomes</taxon>
        <taxon>ecological metagenomes</taxon>
    </lineage>
</organism>
<dbReference type="EMBL" id="UINC01016743">
    <property type="protein sequence ID" value="SVA69483.1"/>
    <property type="molecule type" value="Genomic_DNA"/>
</dbReference>
<protein>
    <recommendedName>
        <fullName evidence="1">Pseudouridine synthase II N-terminal domain-containing protein</fullName>
    </recommendedName>
</protein>
<feature type="domain" description="Pseudouridine synthase II N-terminal" evidence="1">
    <location>
        <begin position="11"/>
        <end position="37"/>
    </location>
</feature>
<dbReference type="GO" id="GO:0006396">
    <property type="term" value="P:RNA processing"/>
    <property type="evidence" value="ECO:0007669"/>
    <property type="project" value="InterPro"/>
</dbReference>
<sequence>VTSSWVTQEVKRKFGYKKVGHLGTLDPMAQGLLILAV</sequence>
<dbReference type="InterPro" id="IPR002501">
    <property type="entry name" value="PsdUridine_synth_N"/>
</dbReference>
<evidence type="ECO:0000259" key="1">
    <source>
        <dbReference type="Pfam" id="PF01509"/>
    </source>
</evidence>
<dbReference type="Gene3D" id="3.30.2350.10">
    <property type="entry name" value="Pseudouridine synthase"/>
    <property type="match status" value="1"/>
</dbReference>
<feature type="non-terminal residue" evidence="2">
    <location>
        <position position="37"/>
    </location>
</feature>
<dbReference type="GO" id="GO:0001522">
    <property type="term" value="P:pseudouridine synthesis"/>
    <property type="evidence" value="ECO:0007669"/>
    <property type="project" value="InterPro"/>
</dbReference>
<reference evidence="2" key="1">
    <citation type="submission" date="2018-05" db="EMBL/GenBank/DDBJ databases">
        <authorList>
            <person name="Lanie J.A."/>
            <person name="Ng W.-L."/>
            <person name="Kazmierczak K.M."/>
            <person name="Andrzejewski T.M."/>
            <person name="Davidsen T.M."/>
            <person name="Wayne K.J."/>
            <person name="Tettelin H."/>
            <person name="Glass J.I."/>
            <person name="Rusch D."/>
            <person name="Podicherti R."/>
            <person name="Tsui H.-C.T."/>
            <person name="Winkler M.E."/>
        </authorList>
    </citation>
    <scope>NUCLEOTIDE SEQUENCE</scope>
</reference>
<dbReference type="Pfam" id="PF01509">
    <property type="entry name" value="TruB_N"/>
    <property type="match status" value="1"/>
</dbReference>
<dbReference type="GO" id="GO:0003723">
    <property type="term" value="F:RNA binding"/>
    <property type="evidence" value="ECO:0007669"/>
    <property type="project" value="InterPro"/>
</dbReference>
<dbReference type="GO" id="GO:0009982">
    <property type="term" value="F:pseudouridine synthase activity"/>
    <property type="evidence" value="ECO:0007669"/>
    <property type="project" value="InterPro"/>
</dbReference>